<feature type="region of interest" description="Disordered" evidence="1">
    <location>
        <begin position="120"/>
        <end position="148"/>
    </location>
</feature>
<feature type="compositionally biased region" description="Basic and acidic residues" evidence="1">
    <location>
        <begin position="120"/>
        <end position="135"/>
    </location>
</feature>
<dbReference type="AlphaFoldDB" id="M2MMP9"/>
<dbReference type="HOGENOM" id="CLU_1758474_0_0_1"/>
<name>M2MMP9_BAUPA</name>
<dbReference type="KEGG" id="bcom:BAUCODRAFT_409140"/>
<reference evidence="2 3" key="1">
    <citation type="journal article" date="2012" name="PLoS Pathog.">
        <title>Diverse lifestyles and strategies of plant pathogenesis encoded in the genomes of eighteen Dothideomycetes fungi.</title>
        <authorList>
            <person name="Ohm R.A."/>
            <person name="Feau N."/>
            <person name="Henrissat B."/>
            <person name="Schoch C.L."/>
            <person name="Horwitz B.A."/>
            <person name="Barry K.W."/>
            <person name="Condon B.J."/>
            <person name="Copeland A.C."/>
            <person name="Dhillon B."/>
            <person name="Glaser F."/>
            <person name="Hesse C.N."/>
            <person name="Kosti I."/>
            <person name="LaButti K."/>
            <person name="Lindquist E.A."/>
            <person name="Lucas S."/>
            <person name="Salamov A.A."/>
            <person name="Bradshaw R.E."/>
            <person name="Ciuffetti L."/>
            <person name="Hamelin R.C."/>
            <person name="Kema G.H.J."/>
            <person name="Lawrence C."/>
            <person name="Scott J.A."/>
            <person name="Spatafora J.W."/>
            <person name="Turgeon B.G."/>
            <person name="de Wit P.J.G.M."/>
            <person name="Zhong S."/>
            <person name="Goodwin S.B."/>
            <person name="Grigoriev I.V."/>
        </authorList>
    </citation>
    <scope>NUCLEOTIDE SEQUENCE [LARGE SCALE GENOMIC DNA]</scope>
    <source>
        <strain evidence="2 3">UAMH 10762</strain>
    </source>
</reference>
<proteinExistence type="predicted"/>
<organism evidence="2 3">
    <name type="scientific">Baudoinia panamericana (strain UAMH 10762)</name>
    <name type="common">Angels' share fungus</name>
    <name type="synonym">Baudoinia compniacensis (strain UAMH 10762)</name>
    <dbReference type="NCBI Taxonomy" id="717646"/>
    <lineage>
        <taxon>Eukaryota</taxon>
        <taxon>Fungi</taxon>
        <taxon>Dikarya</taxon>
        <taxon>Ascomycota</taxon>
        <taxon>Pezizomycotina</taxon>
        <taxon>Dothideomycetes</taxon>
        <taxon>Dothideomycetidae</taxon>
        <taxon>Mycosphaerellales</taxon>
        <taxon>Teratosphaeriaceae</taxon>
        <taxon>Baudoinia</taxon>
    </lineage>
</organism>
<gene>
    <name evidence="2" type="ORF">BAUCODRAFT_409140</name>
</gene>
<dbReference type="EMBL" id="KB445553">
    <property type="protein sequence ID" value="EMC97966.1"/>
    <property type="molecule type" value="Genomic_DNA"/>
</dbReference>
<sequence>MLLCKFLAAAHHHEARIDPVSTLSVRKTFASLHVTRVNSRSNCTTHASQNSQLLRLVNSVINLPSAIAVQPQQRAAHPPQRPVDSPCGPSLGSAPGARGCCADVRGEQGTRLRRADCHLVSERGHAPKSRSDRSTRSGYVSEVEVGDG</sequence>
<keyword evidence="3" id="KW-1185">Reference proteome</keyword>
<evidence type="ECO:0000313" key="3">
    <source>
        <dbReference type="Proteomes" id="UP000011761"/>
    </source>
</evidence>
<dbReference type="RefSeq" id="XP_007674823.1">
    <property type="nucleotide sequence ID" value="XM_007676633.1"/>
</dbReference>
<dbReference type="GeneID" id="19114038"/>
<accession>M2MMP9</accession>
<protein>
    <submittedName>
        <fullName evidence="2">Uncharacterized protein</fullName>
    </submittedName>
</protein>
<feature type="region of interest" description="Disordered" evidence="1">
    <location>
        <begin position="71"/>
        <end position="98"/>
    </location>
</feature>
<evidence type="ECO:0000256" key="1">
    <source>
        <dbReference type="SAM" id="MobiDB-lite"/>
    </source>
</evidence>
<evidence type="ECO:0000313" key="2">
    <source>
        <dbReference type="EMBL" id="EMC97966.1"/>
    </source>
</evidence>
<dbReference type="Proteomes" id="UP000011761">
    <property type="component" value="Unassembled WGS sequence"/>
</dbReference>